<reference evidence="1 2" key="1">
    <citation type="submission" date="2021-06" db="EMBL/GenBank/DDBJ databases">
        <title>Updating the genus Pseudomonas: Description of 43 new species and partition of the Pseudomonas putida group.</title>
        <authorList>
            <person name="Girard L."/>
            <person name="Lood C."/>
            <person name="Vandamme P."/>
            <person name="Rokni-Zadeh H."/>
            <person name="Van Noort V."/>
            <person name="Hofte M."/>
            <person name="Lavigne R."/>
            <person name="De Mot R."/>
        </authorList>
    </citation>
    <scope>NUCLEOTIDE SEQUENCE [LARGE SCALE GENOMIC DNA]</scope>
    <source>
        <strain evidence="1 2">COR58</strain>
    </source>
</reference>
<evidence type="ECO:0008006" key="3">
    <source>
        <dbReference type="Google" id="ProtNLM"/>
    </source>
</evidence>
<evidence type="ECO:0000313" key="1">
    <source>
        <dbReference type="EMBL" id="MBV4457753.1"/>
    </source>
</evidence>
<dbReference type="Proteomes" id="UP000765224">
    <property type="component" value="Unassembled WGS sequence"/>
</dbReference>
<evidence type="ECO:0000313" key="2">
    <source>
        <dbReference type="Proteomes" id="UP000765224"/>
    </source>
</evidence>
<dbReference type="EMBL" id="JAHSTS010000001">
    <property type="protein sequence ID" value="MBV4457753.1"/>
    <property type="molecule type" value="Genomic_DNA"/>
</dbReference>
<proteinExistence type="predicted"/>
<comment type="caution">
    <text evidence="1">The sequence shown here is derived from an EMBL/GenBank/DDBJ whole genome shotgun (WGS) entry which is preliminary data.</text>
</comment>
<keyword evidence="2" id="KW-1185">Reference proteome</keyword>
<accession>A0ABS6PBA6</accession>
<organism evidence="1 2">
    <name type="scientific">Pseudomonas ekonensis</name>
    <dbReference type="NCBI Taxonomy" id="2842353"/>
    <lineage>
        <taxon>Bacteria</taxon>
        <taxon>Pseudomonadati</taxon>
        <taxon>Pseudomonadota</taxon>
        <taxon>Gammaproteobacteria</taxon>
        <taxon>Pseudomonadales</taxon>
        <taxon>Pseudomonadaceae</taxon>
        <taxon>Pseudomonas</taxon>
    </lineage>
</organism>
<sequence length="48" mass="5401">MRLLLDTRILLWTLDFDRLIIAAALTEPMKLLTADPVVAQHTDLAVLV</sequence>
<name>A0ABS6PBA6_9PSED</name>
<gene>
    <name evidence="1" type="ORF">KVG96_07350</name>
</gene>
<protein>
    <recommendedName>
        <fullName evidence="3">PIN domain-containing protein</fullName>
    </recommendedName>
</protein>